<evidence type="ECO:0000313" key="6">
    <source>
        <dbReference type="EMBL" id="ELR72716.1"/>
    </source>
</evidence>
<dbReference type="InterPro" id="IPR009057">
    <property type="entry name" value="Homeodomain-like_sf"/>
</dbReference>
<name>L8JUN8_9BACT</name>
<gene>
    <name evidence="6" type="ORF">C900_01095</name>
</gene>
<feature type="DNA-binding region" description="H-T-H motif" evidence="4">
    <location>
        <begin position="28"/>
        <end position="47"/>
    </location>
</feature>
<dbReference type="OrthoDB" id="9798857at2"/>
<dbReference type="Pfam" id="PF00440">
    <property type="entry name" value="TetR_N"/>
    <property type="match status" value="1"/>
</dbReference>
<dbReference type="SUPFAM" id="SSF46689">
    <property type="entry name" value="Homeodomain-like"/>
    <property type="match status" value="1"/>
</dbReference>
<dbReference type="EMBL" id="AMZN01000015">
    <property type="protein sequence ID" value="ELR72716.1"/>
    <property type="molecule type" value="Genomic_DNA"/>
</dbReference>
<evidence type="ECO:0000256" key="1">
    <source>
        <dbReference type="ARBA" id="ARBA00023015"/>
    </source>
</evidence>
<dbReference type="InterPro" id="IPR001647">
    <property type="entry name" value="HTH_TetR"/>
</dbReference>
<evidence type="ECO:0000256" key="4">
    <source>
        <dbReference type="PROSITE-ProRule" id="PRU00335"/>
    </source>
</evidence>
<evidence type="ECO:0000259" key="5">
    <source>
        <dbReference type="PROSITE" id="PS50977"/>
    </source>
</evidence>
<dbReference type="GO" id="GO:0003677">
    <property type="term" value="F:DNA binding"/>
    <property type="evidence" value="ECO:0007669"/>
    <property type="project" value="UniProtKB-UniRule"/>
</dbReference>
<dbReference type="PROSITE" id="PS50977">
    <property type="entry name" value="HTH_TETR_2"/>
    <property type="match status" value="1"/>
</dbReference>
<dbReference type="PANTHER" id="PTHR47506:SF3">
    <property type="entry name" value="HTH-TYPE TRANSCRIPTIONAL REGULATOR LMRA"/>
    <property type="match status" value="1"/>
</dbReference>
<evidence type="ECO:0000256" key="3">
    <source>
        <dbReference type="ARBA" id="ARBA00023163"/>
    </source>
</evidence>
<dbReference type="RefSeq" id="WP_009578767.1">
    <property type="nucleotide sequence ID" value="NZ_AMZN01000015.1"/>
</dbReference>
<dbReference type="eggNOG" id="COG1309">
    <property type="taxonomic scope" value="Bacteria"/>
</dbReference>
<dbReference type="InterPro" id="IPR011075">
    <property type="entry name" value="TetR_C"/>
</dbReference>
<feature type="domain" description="HTH tetR-type" evidence="5">
    <location>
        <begin position="5"/>
        <end position="65"/>
    </location>
</feature>
<accession>L8JUN8</accession>
<comment type="caution">
    <text evidence="6">The sequence shown here is derived from an EMBL/GenBank/DDBJ whole genome shotgun (WGS) entry which is preliminary data.</text>
</comment>
<proteinExistence type="predicted"/>
<dbReference type="SUPFAM" id="SSF48498">
    <property type="entry name" value="Tetracyclin repressor-like, C-terminal domain"/>
    <property type="match status" value="1"/>
</dbReference>
<dbReference type="Gene3D" id="1.10.357.10">
    <property type="entry name" value="Tetracycline Repressor, domain 2"/>
    <property type="match status" value="1"/>
</dbReference>
<keyword evidence="2 4" id="KW-0238">DNA-binding</keyword>
<keyword evidence="7" id="KW-1185">Reference proteome</keyword>
<evidence type="ECO:0000256" key="2">
    <source>
        <dbReference type="ARBA" id="ARBA00023125"/>
    </source>
</evidence>
<dbReference type="PANTHER" id="PTHR47506">
    <property type="entry name" value="TRANSCRIPTIONAL REGULATORY PROTEIN"/>
    <property type="match status" value="1"/>
</dbReference>
<sequence>MIRNPETRQLIIEKTAEIFNKQGYAGTHLSDLTKATGLTKGSIYGNFENKQEVAVAVFRYNYERLRNEIRASLQKHAHPIDKLAALIDYYLHNFELLFENGGCPLINTGADADDTNQELKKEVTESILQWKNALIRLIGYGIGKGEIKPVNAEALAFRIIATIQGSVFLAKTLGDIQGLNENLKTLKKEILDLKL</sequence>
<reference evidence="6 7" key="1">
    <citation type="submission" date="2012-12" db="EMBL/GenBank/DDBJ databases">
        <title>Genome assembly of Fulvivirga imtechensis AK7.</title>
        <authorList>
            <person name="Nupur N."/>
            <person name="Khatri I."/>
            <person name="Kumar R."/>
            <person name="Subramanian S."/>
            <person name="Pinnaka A."/>
        </authorList>
    </citation>
    <scope>NUCLEOTIDE SEQUENCE [LARGE SCALE GENOMIC DNA]</scope>
    <source>
        <strain evidence="6 7">AK7</strain>
    </source>
</reference>
<dbReference type="PRINTS" id="PR00455">
    <property type="entry name" value="HTHTETR"/>
</dbReference>
<keyword evidence="1" id="KW-0805">Transcription regulation</keyword>
<dbReference type="InterPro" id="IPR036271">
    <property type="entry name" value="Tet_transcr_reg_TetR-rel_C_sf"/>
</dbReference>
<dbReference type="Pfam" id="PF16925">
    <property type="entry name" value="TetR_C_13"/>
    <property type="match status" value="1"/>
</dbReference>
<dbReference type="AlphaFoldDB" id="L8JUN8"/>
<evidence type="ECO:0000313" key="7">
    <source>
        <dbReference type="Proteomes" id="UP000011135"/>
    </source>
</evidence>
<dbReference type="Proteomes" id="UP000011135">
    <property type="component" value="Unassembled WGS sequence"/>
</dbReference>
<keyword evidence="3" id="KW-0804">Transcription</keyword>
<dbReference type="STRING" id="1237149.C900_01095"/>
<organism evidence="6 7">
    <name type="scientific">Fulvivirga imtechensis AK7</name>
    <dbReference type="NCBI Taxonomy" id="1237149"/>
    <lineage>
        <taxon>Bacteria</taxon>
        <taxon>Pseudomonadati</taxon>
        <taxon>Bacteroidota</taxon>
        <taxon>Cytophagia</taxon>
        <taxon>Cytophagales</taxon>
        <taxon>Fulvivirgaceae</taxon>
        <taxon>Fulvivirga</taxon>
    </lineage>
</organism>
<protein>
    <submittedName>
        <fullName evidence="6">Transcriptional regulator, TetR family</fullName>
    </submittedName>
</protein>
<dbReference type="PATRIC" id="fig|1237149.3.peg.1299"/>